<protein>
    <recommendedName>
        <fullName evidence="7">CxC5 like cysteine cluster associated with KDZ domain-containing protein</fullName>
    </recommendedName>
</protein>
<reference evidence="8" key="1">
    <citation type="submission" date="2022-07" db="EMBL/GenBank/DDBJ databases">
        <title>Genome Sequence of Agrocybe chaxingu.</title>
        <authorList>
            <person name="Buettner E."/>
        </authorList>
    </citation>
    <scope>NUCLEOTIDE SEQUENCE</scope>
    <source>
        <strain evidence="8">MP-N11</strain>
    </source>
</reference>
<feature type="chain" id="PRO_5040813147" description="CxC5 like cysteine cluster associated with KDZ domain-containing protein" evidence="6">
    <location>
        <begin position="23"/>
        <end position="473"/>
    </location>
</feature>
<sequence>MLPPPLTVLCILVVRWVLRVESRPDDTTATLAALLNTRLARPATRWLQYTTLTSPSITPIQQAAPSDSDTGPRWSIINQASRGPIFLTTPGESNAESGFAQDDLTNASIHGTLAQSNGGAIVLLEHRYYGESLPAGTKNYKNATTLKYNTIDQAIEDIVYFAQNVNCRCLGAIRRASDRIGGLGFLQEEAMLALCHPGVFWAGYSSSGVVQPIADFWEYVEPTHLHMAQNCSTDVQRLVAYVDKLYDTQNTTGIEDLNNRLGSSPDADILPTVGSSLFYKFCDRLEVLEDGSISGADGWGIDQTIAGLRKNVEDVPSDPGWGEAEDLLKITTFIKYAPKFKDDIFLVQDSKWPAEQPPPYLPQCILDVLSHLCEASILIIEQLWDLLKDIIWDDEQREAEINDRFNSVEKNLGYYVLYPPTHFCTNENCDRHQKAMKLQKVEQNQGVLYMCNGIFPVWVMKLFCLGEIPYGAQ</sequence>
<evidence type="ECO:0000256" key="5">
    <source>
        <dbReference type="ARBA" id="ARBA00023180"/>
    </source>
</evidence>
<name>A0A9W8JVZ6_9AGAR</name>
<dbReference type="GO" id="GO:0008239">
    <property type="term" value="F:dipeptidyl-peptidase activity"/>
    <property type="evidence" value="ECO:0007669"/>
    <property type="project" value="TreeGrafter"/>
</dbReference>
<evidence type="ECO:0000256" key="2">
    <source>
        <dbReference type="ARBA" id="ARBA00022670"/>
    </source>
</evidence>
<evidence type="ECO:0000256" key="4">
    <source>
        <dbReference type="ARBA" id="ARBA00022801"/>
    </source>
</evidence>
<evidence type="ECO:0000259" key="7">
    <source>
        <dbReference type="Pfam" id="PF18718"/>
    </source>
</evidence>
<evidence type="ECO:0000313" key="9">
    <source>
        <dbReference type="Proteomes" id="UP001148786"/>
    </source>
</evidence>
<dbReference type="Pfam" id="PF18718">
    <property type="entry name" value="CxC5"/>
    <property type="match status" value="1"/>
</dbReference>
<keyword evidence="5" id="KW-0325">Glycoprotein</keyword>
<dbReference type="InterPro" id="IPR029058">
    <property type="entry name" value="AB_hydrolase_fold"/>
</dbReference>
<dbReference type="Pfam" id="PF05577">
    <property type="entry name" value="Peptidase_S28"/>
    <property type="match status" value="1"/>
</dbReference>
<keyword evidence="4" id="KW-0378">Hydrolase</keyword>
<organism evidence="8 9">
    <name type="scientific">Agrocybe chaxingu</name>
    <dbReference type="NCBI Taxonomy" id="84603"/>
    <lineage>
        <taxon>Eukaryota</taxon>
        <taxon>Fungi</taxon>
        <taxon>Dikarya</taxon>
        <taxon>Basidiomycota</taxon>
        <taxon>Agaricomycotina</taxon>
        <taxon>Agaricomycetes</taxon>
        <taxon>Agaricomycetidae</taxon>
        <taxon>Agaricales</taxon>
        <taxon>Agaricineae</taxon>
        <taxon>Strophariaceae</taxon>
        <taxon>Agrocybe</taxon>
    </lineage>
</organism>
<dbReference type="GO" id="GO:0070008">
    <property type="term" value="F:serine-type exopeptidase activity"/>
    <property type="evidence" value="ECO:0007669"/>
    <property type="project" value="InterPro"/>
</dbReference>
<comment type="similarity">
    <text evidence="1">Belongs to the peptidase S28 family.</text>
</comment>
<feature type="domain" description="CxC5 like cysteine cluster associated with KDZ" evidence="7">
    <location>
        <begin position="413"/>
        <end position="464"/>
    </location>
</feature>
<keyword evidence="2" id="KW-0645">Protease</keyword>
<dbReference type="OrthoDB" id="3055037at2759"/>
<evidence type="ECO:0000256" key="3">
    <source>
        <dbReference type="ARBA" id="ARBA00022729"/>
    </source>
</evidence>
<dbReference type="GO" id="GO:0006508">
    <property type="term" value="P:proteolysis"/>
    <property type="evidence" value="ECO:0007669"/>
    <property type="project" value="UniProtKB-KW"/>
</dbReference>
<dbReference type="AlphaFoldDB" id="A0A9W8JVZ6"/>
<dbReference type="Gene3D" id="3.40.50.1820">
    <property type="entry name" value="alpha/beta hydrolase"/>
    <property type="match status" value="1"/>
</dbReference>
<feature type="signal peptide" evidence="6">
    <location>
        <begin position="1"/>
        <end position="22"/>
    </location>
</feature>
<dbReference type="PANTHER" id="PTHR11010">
    <property type="entry name" value="PROTEASE S28 PRO-X CARBOXYPEPTIDASE-RELATED"/>
    <property type="match status" value="1"/>
</dbReference>
<proteinExistence type="inferred from homology"/>
<evidence type="ECO:0000313" key="8">
    <source>
        <dbReference type="EMBL" id="KAJ3504235.1"/>
    </source>
</evidence>
<evidence type="ECO:0000256" key="6">
    <source>
        <dbReference type="SAM" id="SignalP"/>
    </source>
</evidence>
<dbReference type="Proteomes" id="UP001148786">
    <property type="component" value="Unassembled WGS sequence"/>
</dbReference>
<accession>A0A9W8JVZ6</accession>
<dbReference type="EMBL" id="JANKHO010001036">
    <property type="protein sequence ID" value="KAJ3504235.1"/>
    <property type="molecule type" value="Genomic_DNA"/>
</dbReference>
<keyword evidence="3 6" id="KW-0732">Signal</keyword>
<dbReference type="InterPro" id="IPR008758">
    <property type="entry name" value="Peptidase_S28"/>
</dbReference>
<comment type="caution">
    <text evidence="8">The sequence shown here is derived from an EMBL/GenBank/DDBJ whole genome shotgun (WGS) entry which is preliminary data.</text>
</comment>
<dbReference type="PANTHER" id="PTHR11010:SF23">
    <property type="entry name" value="SERINE PEPTIDASE"/>
    <property type="match status" value="1"/>
</dbReference>
<keyword evidence="9" id="KW-1185">Reference proteome</keyword>
<dbReference type="InterPro" id="IPR041539">
    <property type="entry name" value="CxC5"/>
</dbReference>
<evidence type="ECO:0000256" key="1">
    <source>
        <dbReference type="ARBA" id="ARBA00011079"/>
    </source>
</evidence>
<gene>
    <name evidence="8" type="ORF">NLJ89_g8039</name>
</gene>